<dbReference type="SUPFAM" id="SSF52087">
    <property type="entry name" value="CRAL/TRIO domain"/>
    <property type="match status" value="1"/>
</dbReference>
<reference evidence="4 5" key="1">
    <citation type="submission" date="2023-10" db="EMBL/GenBank/DDBJ databases">
        <title>Comparative genomics analysis reveals potential genetic determinants of host preference in Cryptosporidium xiaoi.</title>
        <authorList>
            <person name="Xiao L."/>
            <person name="Li J."/>
        </authorList>
    </citation>
    <scope>NUCLEOTIDE SEQUENCE [LARGE SCALE GENOMIC DNA]</scope>
    <source>
        <strain evidence="4 5">52996</strain>
    </source>
</reference>
<dbReference type="InterPro" id="IPR036273">
    <property type="entry name" value="CRAL/TRIO_N_dom_sf"/>
</dbReference>
<dbReference type="InterPro" id="IPR011074">
    <property type="entry name" value="CRAL/TRIO_N_dom"/>
</dbReference>
<accession>A0AAV9XZJ9</accession>
<evidence type="ECO:0000256" key="2">
    <source>
        <dbReference type="SAM" id="MobiDB-lite"/>
    </source>
</evidence>
<dbReference type="SMART" id="SM00516">
    <property type="entry name" value="SEC14"/>
    <property type="match status" value="1"/>
</dbReference>
<dbReference type="Proteomes" id="UP001311799">
    <property type="component" value="Unassembled WGS sequence"/>
</dbReference>
<feature type="region of interest" description="Disordered" evidence="2">
    <location>
        <begin position="368"/>
        <end position="447"/>
    </location>
</feature>
<name>A0AAV9XZJ9_9CRYT</name>
<dbReference type="PROSITE" id="PS50191">
    <property type="entry name" value="CRAL_TRIO"/>
    <property type="match status" value="1"/>
</dbReference>
<feature type="domain" description="CRAL-TRIO" evidence="3">
    <location>
        <begin position="179"/>
        <end position="333"/>
    </location>
</feature>
<dbReference type="PANTHER" id="PTHR45824:SF29">
    <property type="entry name" value="GH16843P"/>
    <property type="match status" value="1"/>
</dbReference>
<dbReference type="CDD" id="cd00170">
    <property type="entry name" value="SEC14"/>
    <property type="match status" value="1"/>
</dbReference>
<evidence type="ECO:0000256" key="1">
    <source>
        <dbReference type="SAM" id="Coils"/>
    </source>
</evidence>
<organism evidence="4 5">
    <name type="scientific">Cryptosporidium xiaoi</name>
    <dbReference type="NCBI Taxonomy" id="659607"/>
    <lineage>
        <taxon>Eukaryota</taxon>
        <taxon>Sar</taxon>
        <taxon>Alveolata</taxon>
        <taxon>Apicomplexa</taxon>
        <taxon>Conoidasida</taxon>
        <taxon>Coccidia</taxon>
        <taxon>Eucoccidiorida</taxon>
        <taxon>Eimeriorina</taxon>
        <taxon>Cryptosporidiidae</taxon>
        <taxon>Cryptosporidium</taxon>
    </lineage>
</organism>
<dbReference type="InterPro" id="IPR036865">
    <property type="entry name" value="CRAL-TRIO_dom_sf"/>
</dbReference>
<sequence length="447" mass="50333">MVNYKTSPLLSEWKITPQGPGAQTEKEEKALSSLKQLLEVQNKAAENKLNIEKQKAANLANGMVKKQSTSEVVFDRLKHFASSAFKGKESCVISTSSSPNKKGKIIKTRLLLKGPLTPYERDWCSDACLLRYLRGYNLKVIKSFEALVKTIHFRRKYAPQFINPRSISKGNNVEGLIRYGLDNDGNPCIFMRAKYSDSNIDVSLVLNSLLYSMERACLYSDQVLNGSNKINLIVDFTGYKSNQQPPVSLSLKFAKAMVDHYPERLHRAFIIHPGWFFKAVWSLISPCIPGNTAEKFVLIDPESSGDDSFNVLRSSIPGKYLDKEWGGNCEEVFNADIYWEKEFKEFDNFCDFCQKNFYSPENPLPVILDPNDAKASNKNQGSEGSQGAPQLAVALLDDDEIDPNEPVEDGGHQPGEPFKPNLSHQQSDDIEENNDFDVMDETTTQQE</sequence>
<evidence type="ECO:0000313" key="4">
    <source>
        <dbReference type="EMBL" id="KAK6590092.1"/>
    </source>
</evidence>
<feature type="compositionally biased region" description="Acidic residues" evidence="2">
    <location>
        <begin position="428"/>
        <end position="440"/>
    </location>
</feature>
<proteinExistence type="predicted"/>
<feature type="compositionally biased region" description="Acidic residues" evidence="2">
    <location>
        <begin position="396"/>
        <end position="408"/>
    </location>
</feature>
<dbReference type="GO" id="GO:0008526">
    <property type="term" value="F:phosphatidylinositol transfer activity"/>
    <property type="evidence" value="ECO:0007669"/>
    <property type="project" value="TreeGrafter"/>
</dbReference>
<keyword evidence="5" id="KW-1185">Reference proteome</keyword>
<feature type="compositionally biased region" description="Polar residues" evidence="2">
    <location>
        <begin position="374"/>
        <end position="388"/>
    </location>
</feature>
<protein>
    <submittedName>
        <fullName evidence="4">Pdr17p-like Sec14 domain containing</fullName>
    </submittedName>
</protein>
<evidence type="ECO:0000259" key="3">
    <source>
        <dbReference type="PROSITE" id="PS50191"/>
    </source>
</evidence>
<dbReference type="SMART" id="SM01100">
    <property type="entry name" value="CRAL_TRIO_N"/>
    <property type="match status" value="1"/>
</dbReference>
<evidence type="ECO:0000313" key="5">
    <source>
        <dbReference type="Proteomes" id="UP001311799"/>
    </source>
</evidence>
<dbReference type="AlphaFoldDB" id="A0AAV9XZJ9"/>
<dbReference type="Gene3D" id="3.40.525.10">
    <property type="entry name" value="CRAL-TRIO lipid binding domain"/>
    <property type="match status" value="1"/>
</dbReference>
<dbReference type="SUPFAM" id="SSF46938">
    <property type="entry name" value="CRAL/TRIO N-terminal domain"/>
    <property type="match status" value="1"/>
</dbReference>
<gene>
    <name evidence="4" type="ORF">RS030_182760</name>
</gene>
<keyword evidence="1" id="KW-0175">Coiled coil</keyword>
<dbReference type="PANTHER" id="PTHR45824">
    <property type="entry name" value="GH16843P"/>
    <property type="match status" value="1"/>
</dbReference>
<dbReference type="InterPro" id="IPR052578">
    <property type="entry name" value="PI_Transfer_CRAL-TRIO"/>
</dbReference>
<feature type="coiled-coil region" evidence="1">
    <location>
        <begin position="35"/>
        <end position="62"/>
    </location>
</feature>
<dbReference type="EMBL" id="JAWDEY010000009">
    <property type="protein sequence ID" value="KAK6590092.1"/>
    <property type="molecule type" value="Genomic_DNA"/>
</dbReference>
<dbReference type="Pfam" id="PF00650">
    <property type="entry name" value="CRAL_TRIO"/>
    <property type="match status" value="1"/>
</dbReference>
<dbReference type="InterPro" id="IPR001251">
    <property type="entry name" value="CRAL-TRIO_dom"/>
</dbReference>
<comment type="caution">
    <text evidence="4">The sequence shown here is derived from an EMBL/GenBank/DDBJ whole genome shotgun (WGS) entry which is preliminary data.</text>
</comment>